<dbReference type="RefSeq" id="WP_260192670.1">
    <property type="nucleotide sequence ID" value="NZ_JAFFZE010000015.1"/>
</dbReference>
<name>A0ABT2JBC1_9PSEU</name>
<dbReference type="InterPro" id="IPR009097">
    <property type="entry name" value="Cyclic_Pdiesterase"/>
</dbReference>
<evidence type="ECO:0000313" key="3">
    <source>
        <dbReference type="EMBL" id="MCT2585165.1"/>
    </source>
</evidence>
<dbReference type="Gene3D" id="3.90.1140.10">
    <property type="entry name" value="Cyclic phosphodiesterase"/>
    <property type="match status" value="1"/>
</dbReference>
<protein>
    <recommendedName>
        <fullName evidence="2">RNA 2',3'-cyclic phosphodiesterase</fullName>
        <shortName evidence="2">RNA 2',3'-CPDase</shortName>
        <ecNumber evidence="2">3.1.4.58</ecNumber>
    </recommendedName>
</protein>
<sequence>MARLFSAIELPATVRAELADRLRDLRASDPELERELTWSPPHGWHITLGFYGDREHVDRRGAWFRRQAAGLDPARLRLRGAGRFPGVLWIGVNPMGERDAGALSGLAGALGADITADQFDFAPHVTVARWRRGGVRGERAIQASAALADFASSWWPVTEVALFRSDRDGSAPVYTAVDRVPLASTQR</sequence>
<feature type="active site" description="Proton donor" evidence="2">
    <location>
        <position position="45"/>
    </location>
</feature>
<evidence type="ECO:0000256" key="1">
    <source>
        <dbReference type="ARBA" id="ARBA00022801"/>
    </source>
</evidence>
<comment type="caution">
    <text evidence="3">The sequence shown here is derived from an EMBL/GenBank/DDBJ whole genome shotgun (WGS) entry which is preliminary data.</text>
</comment>
<comment type="catalytic activity">
    <reaction evidence="2">
        <text>a 3'-end 2',3'-cyclophospho-ribonucleotide-RNA + H2O = a 3'-end 2'-phospho-ribonucleotide-RNA + H(+)</text>
        <dbReference type="Rhea" id="RHEA:11828"/>
        <dbReference type="Rhea" id="RHEA-COMP:10464"/>
        <dbReference type="Rhea" id="RHEA-COMP:17353"/>
        <dbReference type="ChEBI" id="CHEBI:15377"/>
        <dbReference type="ChEBI" id="CHEBI:15378"/>
        <dbReference type="ChEBI" id="CHEBI:83064"/>
        <dbReference type="ChEBI" id="CHEBI:173113"/>
        <dbReference type="EC" id="3.1.4.58"/>
    </reaction>
</comment>
<dbReference type="NCBIfam" id="TIGR02258">
    <property type="entry name" value="2_5_ligase"/>
    <property type="match status" value="1"/>
</dbReference>
<feature type="active site" description="Proton acceptor" evidence="2">
    <location>
        <position position="124"/>
    </location>
</feature>
<evidence type="ECO:0000313" key="4">
    <source>
        <dbReference type="Proteomes" id="UP001156441"/>
    </source>
</evidence>
<keyword evidence="4" id="KW-1185">Reference proteome</keyword>
<dbReference type="Pfam" id="PF13563">
    <property type="entry name" value="2_5_RNA_ligase2"/>
    <property type="match status" value="1"/>
</dbReference>
<dbReference type="PANTHER" id="PTHR35561:SF1">
    <property type="entry name" value="RNA 2',3'-CYCLIC PHOSPHODIESTERASE"/>
    <property type="match status" value="1"/>
</dbReference>
<comment type="function">
    <text evidence="2">Hydrolyzes RNA 2',3'-cyclic phosphodiester to an RNA 2'-phosphomonoester.</text>
</comment>
<dbReference type="EC" id="3.1.4.58" evidence="2"/>
<dbReference type="HAMAP" id="MF_01940">
    <property type="entry name" value="RNA_CPDase"/>
    <property type="match status" value="1"/>
</dbReference>
<keyword evidence="1 2" id="KW-0378">Hydrolase</keyword>
<dbReference type="InterPro" id="IPR004175">
    <property type="entry name" value="RNA_CPDase"/>
</dbReference>
<gene>
    <name evidence="3" type="primary">thpR</name>
    <name evidence="3" type="ORF">JT362_18790</name>
</gene>
<organism evidence="3 4">
    <name type="scientific">Actinophytocola gossypii</name>
    <dbReference type="NCBI Taxonomy" id="2812003"/>
    <lineage>
        <taxon>Bacteria</taxon>
        <taxon>Bacillati</taxon>
        <taxon>Actinomycetota</taxon>
        <taxon>Actinomycetes</taxon>
        <taxon>Pseudonocardiales</taxon>
        <taxon>Pseudonocardiaceae</taxon>
    </lineage>
</organism>
<feature type="short sequence motif" description="HXTX 2" evidence="2">
    <location>
        <begin position="124"/>
        <end position="127"/>
    </location>
</feature>
<dbReference type="PANTHER" id="PTHR35561">
    <property type="entry name" value="RNA 2',3'-CYCLIC PHOSPHODIESTERASE"/>
    <property type="match status" value="1"/>
</dbReference>
<dbReference type="SUPFAM" id="SSF55144">
    <property type="entry name" value="LigT-like"/>
    <property type="match status" value="1"/>
</dbReference>
<feature type="short sequence motif" description="HXTX 1" evidence="2">
    <location>
        <begin position="45"/>
        <end position="48"/>
    </location>
</feature>
<accession>A0ABT2JBC1</accession>
<comment type="similarity">
    <text evidence="2">Belongs to the 2H phosphoesterase superfamily. ThpR family.</text>
</comment>
<reference evidence="3 4" key="1">
    <citation type="submission" date="2021-02" db="EMBL/GenBank/DDBJ databases">
        <title>Actinophytocola xerophila sp. nov., isolated from soil of cotton cropping field.</title>
        <authorList>
            <person name="Huang R."/>
            <person name="Chen X."/>
            <person name="Ge X."/>
            <person name="Liu W."/>
        </authorList>
    </citation>
    <scope>NUCLEOTIDE SEQUENCE [LARGE SCALE GENOMIC DNA]</scope>
    <source>
        <strain evidence="3 4">S1-96</strain>
    </source>
</reference>
<proteinExistence type="inferred from homology"/>
<dbReference type="EMBL" id="JAFFZE010000015">
    <property type="protein sequence ID" value="MCT2585165.1"/>
    <property type="molecule type" value="Genomic_DNA"/>
</dbReference>
<dbReference type="Proteomes" id="UP001156441">
    <property type="component" value="Unassembled WGS sequence"/>
</dbReference>
<evidence type="ECO:0000256" key="2">
    <source>
        <dbReference type="HAMAP-Rule" id="MF_01940"/>
    </source>
</evidence>